<dbReference type="KEGG" id="rsz:130511466"/>
<protein>
    <submittedName>
        <fullName evidence="3">Uncharacterized protein LOC130511466</fullName>
    </submittedName>
</protein>
<evidence type="ECO:0000256" key="1">
    <source>
        <dbReference type="SAM" id="MobiDB-lite"/>
    </source>
</evidence>
<keyword evidence="2" id="KW-1185">Reference proteome</keyword>
<dbReference type="GeneID" id="130511466"/>
<dbReference type="AlphaFoldDB" id="A0A9W3DKN8"/>
<sequence length="114" mass="12534">MHTPTVTEPPPELAGVASCSDHVQLVTTDRSPRPSSCSSRRDESIATKIVEIGAQTKPYEPPEEQPSRARETDAPPSLRRSRRARPPSVRRRKSAAASPPHRPRASDFSDLESI</sequence>
<reference evidence="2" key="1">
    <citation type="journal article" date="2019" name="Database">
        <title>The radish genome database (RadishGD): an integrated information resource for radish genomics.</title>
        <authorList>
            <person name="Yu H.J."/>
            <person name="Baek S."/>
            <person name="Lee Y.J."/>
            <person name="Cho A."/>
            <person name="Mun J.H."/>
        </authorList>
    </citation>
    <scope>NUCLEOTIDE SEQUENCE [LARGE SCALE GENOMIC DNA]</scope>
    <source>
        <strain evidence="2">cv. WK10039</strain>
    </source>
</reference>
<feature type="region of interest" description="Disordered" evidence="1">
    <location>
        <begin position="26"/>
        <end position="114"/>
    </location>
</feature>
<dbReference type="OrthoDB" id="1114188at2759"/>
<gene>
    <name evidence="3" type="primary">LOC130511466</name>
</gene>
<evidence type="ECO:0000313" key="3">
    <source>
        <dbReference type="RefSeq" id="XP_056864450.1"/>
    </source>
</evidence>
<accession>A0A9W3DKN8</accession>
<name>A0A9W3DKN8_RAPSA</name>
<feature type="compositionally biased region" description="Basic residues" evidence="1">
    <location>
        <begin position="79"/>
        <end position="94"/>
    </location>
</feature>
<dbReference type="Proteomes" id="UP000504610">
    <property type="component" value="Chromosome 4"/>
</dbReference>
<dbReference type="RefSeq" id="XP_056864450.1">
    <property type="nucleotide sequence ID" value="XM_057008470.1"/>
</dbReference>
<organism evidence="2 3">
    <name type="scientific">Raphanus sativus</name>
    <name type="common">Radish</name>
    <name type="synonym">Raphanus raphanistrum var. sativus</name>
    <dbReference type="NCBI Taxonomy" id="3726"/>
    <lineage>
        <taxon>Eukaryota</taxon>
        <taxon>Viridiplantae</taxon>
        <taxon>Streptophyta</taxon>
        <taxon>Embryophyta</taxon>
        <taxon>Tracheophyta</taxon>
        <taxon>Spermatophyta</taxon>
        <taxon>Magnoliopsida</taxon>
        <taxon>eudicotyledons</taxon>
        <taxon>Gunneridae</taxon>
        <taxon>Pentapetalae</taxon>
        <taxon>rosids</taxon>
        <taxon>malvids</taxon>
        <taxon>Brassicales</taxon>
        <taxon>Brassicaceae</taxon>
        <taxon>Brassiceae</taxon>
        <taxon>Raphanus</taxon>
    </lineage>
</organism>
<evidence type="ECO:0000313" key="2">
    <source>
        <dbReference type="Proteomes" id="UP000504610"/>
    </source>
</evidence>
<proteinExistence type="predicted"/>
<reference evidence="3" key="2">
    <citation type="submission" date="2025-08" db="UniProtKB">
        <authorList>
            <consortium name="RefSeq"/>
        </authorList>
    </citation>
    <scope>IDENTIFICATION</scope>
    <source>
        <tissue evidence="3">Leaf</tissue>
    </source>
</reference>